<dbReference type="RefSeq" id="WP_272428653.1">
    <property type="nucleotide sequence ID" value="NZ_JAGTJJ010000094.1"/>
</dbReference>
<keyword evidence="3" id="KW-1185">Reference proteome</keyword>
<comment type="caution">
    <text evidence="2">The sequence shown here is derived from an EMBL/GenBank/DDBJ whole genome shotgun (WGS) entry which is preliminary data.</text>
</comment>
<dbReference type="Proteomes" id="UP001151081">
    <property type="component" value="Unassembled WGS sequence"/>
</dbReference>
<organism evidence="2 3">
    <name type="scientific">Polyangium jinanense</name>
    <dbReference type="NCBI Taxonomy" id="2829994"/>
    <lineage>
        <taxon>Bacteria</taxon>
        <taxon>Pseudomonadati</taxon>
        <taxon>Myxococcota</taxon>
        <taxon>Polyangia</taxon>
        <taxon>Polyangiales</taxon>
        <taxon>Polyangiaceae</taxon>
        <taxon>Polyangium</taxon>
    </lineage>
</organism>
<evidence type="ECO:0000313" key="3">
    <source>
        <dbReference type="Proteomes" id="UP001151081"/>
    </source>
</evidence>
<dbReference type="EMBL" id="JAGTJJ010000094">
    <property type="protein sequence ID" value="MDC3989075.1"/>
    <property type="molecule type" value="Genomic_DNA"/>
</dbReference>
<evidence type="ECO:0000313" key="2">
    <source>
        <dbReference type="EMBL" id="MDC3989075.1"/>
    </source>
</evidence>
<keyword evidence="1" id="KW-0732">Signal</keyword>
<feature type="signal peptide" evidence="1">
    <location>
        <begin position="1"/>
        <end position="18"/>
    </location>
</feature>
<evidence type="ECO:0008006" key="4">
    <source>
        <dbReference type="Google" id="ProtNLM"/>
    </source>
</evidence>
<evidence type="ECO:0000256" key="1">
    <source>
        <dbReference type="SAM" id="SignalP"/>
    </source>
</evidence>
<protein>
    <recommendedName>
        <fullName evidence="4">Lipoprotein</fullName>
    </recommendedName>
</protein>
<reference evidence="2 3" key="1">
    <citation type="submission" date="2021-04" db="EMBL/GenBank/DDBJ databases">
        <title>Genome analysis of Polyangium sp.</title>
        <authorList>
            <person name="Li Y."/>
            <person name="Wang J."/>
        </authorList>
    </citation>
    <scope>NUCLEOTIDE SEQUENCE [LARGE SCALE GENOMIC DNA]</scope>
    <source>
        <strain evidence="2 3">SDU14</strain>
    </source>
</reference>
<gene>
    <name evidence="2" type="ORF">KEG57_51895</name>
</gene>
<accession>A0A9X4B041</accession>
<proteinExistence type="predicted"/>
<name>A0A9X4B041_9BACT</name>
<dbReference type="AlphaFoldDB" id="A0A9X4B041"/>
<sequence length="194" mass="21725">MRTWLFSLFALVVPLGCAAPPNFPSQEELYDEPRDYNRFAVFSQGREVIGGQVNPGGVLGLDVNLGRYTDPDDHALRGRVYGRLVDMRVEGDRVSGLASSLPFELTVKREPRLVTARGLVYGRNVEVAMSDERAHVVLDRCELDLGRRGQVYVGKKRCDGRWQPEEVELQVGHGFASWSDAERLSALSLMLFVD</sequence>
<feature type="chain" id="PRO_5040794876" description="Lipoprotein" evidence="1">
    <location>
        <begin position="19"/>
        <end position="194"/>
    </location>
</feature>